<protein>
    <submittedName>
        <fullName evidence="3">Uncharacterized protein</fullName>
    </submittedName>
</protein>
<dbReference type="EMBL" id="FJOG01000001">
    <property type="protein sequence ID" value="CZR50352.1"/>
    <property type="molecule type" value="Genomic_DNA"/>
</dbReference>
<dbReference type="PANTHER" id="PTHR10622:SF10">
    <property type="entry name" value="HET DOMAIN-CONTAINING PROTEIN"/>
    <property type="match status" value="1"/>
</dbReference>
<sequence length="496" mass="56729">MRLLHAYTFALQEFAENEIPPYAILSHTWEKDEVSFQDMQEGGLVRKEGYRKIKYACAQALSEKLDYVWVDTCCIDKRSSSELSEAINSMFQWYRKAQTCYAYLVDVPPTNTPQSPNSPFCRSRWFTRGWALQELIAPRNVYFHSKDWTYLGSKGQLSATITDITGIDEASLSGGNLREASVARKMSWASKRVTTRKEDLAYCLLGIFGVNMPMLYGEGSKAFMRLQEEIIKESDDQSLFAWYFDERDWFTSISGVLANSPAAFALSGNILPCKTWSTSFPPSMTSKGLRIELPLYYHLSDPEKKMPFGLLSCQVENNFFDVLALPLCKRPTAKDEFSRAGMPIQVPETQSKNIELATIYIGKLPPLSIFPGDNRRDSFLVRRLLNPNSKHGYRLVEVYPSRGWNPTRRIISTYFASEGWLEMQVLMHFAADKPSSLKKPDFIVEVEFVLRKYKVDDPTKPDDSRAQCGVAVKPDWVSLQKLYEEKNVYLTKRGAK</sequence>
<feature type="domain" description="Heterokaryon incompatibility" evidence="1">
    <location>
        <begin position="22"/>
        <end position="105"/>
    </location>
</feature>
<evidence type="ECO:0000313" key="4">
    <source>
        <dbReference type="Proteomes" id="UP000184330"/>
    </source>
</evidence>
<reference evidence="3 4" key="1">
    <citation type="submission" date="2016-03" db="EMBL/GenBank/DDBJ databases">
        <authorList>
            <person name="Ploux O."/>
        </authorList>
    </citation>
    <scope>NUCLEOTIDE SEQUENCE [LARGE SCALE GENOMIC DNA]</scope>
    <source>
        <strain evidence="3 4">UAMH 11012</strain>
    </source>
</reference>
<dbReference type="Pfam" id="PF06985">
    <property type="entry name" value="HET"/>
    <property type="match status" value="1"/>
</dbReference>
<proteinExistence type="predicted"/>
<keyword evidence="4" id="KW-1185">Reference proteome</keyword>
<dbReference type="AlphaFoldDB" id="A0A1L7WC55"/>
<accession>A0A1L7WC55</accession>
<organism evidence="3 4">
    <name type="scientific">Phialocephala subalpina</name>
    <dbReference type="NCBI Taxonomy" id="576137"/>
    <lineage>
        <taxon>Eukaryota</taxon>
        <taxon>Fungi</taxon>
        <taxon>Dikarya</taxon>
        <taxon>Ascomycota</taxon>
        <taxon>Pezizomycotina</taxon>
        <taxon>Leotiomycetes</taxon>
        <taxon>Helotiales</taxon>
        <taxon>Mollisiaceae</taxon>
        <taxon>Phialocephala</taxon>
        <taxon>Phialocephala fortinii species complex</taxon>
    </lineage>
</organism>
<dbReference type="InterPro" id="IPR058525">
    <property type="entry name" value="DUF8212"/>
</dbReference>
<dbReference type="InterPro" id="IPR010730">
    <property type="entry name" value="HET"/>
</dbReference>
<dbReference type="OrthoDB" id="674604at2759"/>
<dbReference type="STRING" id="576137.A0A1L7WC55"/>
<dbReference type="PANTHER" id="PTHR10622">
    <property type="entry name" value="HET DOMAIN-CONTAINING PROTEIN"/>
    <property type="match status" value="1"/>
</dbReference>
<dbReference type="Pfam" id="PF26640">
    <property type="entry name" value="DUF8212"/>
    <property type="match status" value="1"/>
</dbReference>
<evidence type="ECO:0000259" key="1">
    <source>
        <dbReference type="Pfam" id="PF06985"/>
    </source>
</evidence>
<name>A0A1L7WC55_9HELO</name>
<evidence type="ECO:0000313" key="3">
    <source>
        <dbReference type="EMBL" id="CZR50352.1"/>
    </source>
</evidence>
<evidence type="ECO:0000259" key="2">
    <source>
        <dbReference type="Pfam" id="PF26640"/>
    </source>
</evidence>
<dbReference type="Proteomes" id="UP000184330">
    <property type="component" value="Unassembled WGS sequence"/>
</dbReference>
<gene>
    <name evidence="3" type="ORF">PAC_00224</name>
</gene>
<feature type="domain" description="DUF8212" evidence="2">
    <location>
        <begin position="221"/>
        <end position="242"/>
    </location>
</feature>